<comment type="caution">
    <text evidence="1">The sequence shown here is derived from an EMBL/GenBank/DDBJ whole genome shotgun (WGS) entry which is preliminary data.</text>
</comment>
<name>A0A9D1KRL5_9FIRM</name>
<sequence>MRQGDGELNYAFWCFVRCGIRPGEYASLPIREKLLIQAMIEVWDEQTPGLP</sequence>
<proteinExistence type="predicted"/>
<gene>
    <name evidence="1" type="ORF">IAC43_04335</name>
</gene>
<protein>
    <submittedName>
        <fullName evidence="1">Uncharacterized protein</fullName>
    </submittedName>
</protein>
<evidence type="ECO:0000313" key="2">
    <source>
        <dbReference type="Proteomes" id="UP000824160"/>
    </source>
</evidence>
<dbReference type="Proteomes" id="UP000824160">
    <property type="component" value="Unassembled WGS sequence"/>
</dbReference>
<reference evidence="1" key="2">
    <citation type="journal article" date="2021" name="PeerJ">
        <title>Extensive microbial diversity within the chicken gut microbiome revealed by metagenomics and culture.</title>
        <authorList>
            <person name="Gilroy R."/>
            <person name="Ravi A."/>
            <person name="Getino M."/>
            <person name="Pursley I."/>
            <person name="Horton D.L."/>
            <person name="Alikhan N.F."/>
            <person name="Baker D."/>
            <person name="Gharbi K."/>
            <person name="Hall N."/>
            <person name="Watson M."/>
            <person name="Adriaenssens E.M."/>
            <person name="Foster-Nyarko E."/>
            <person name="Jarju S."/>
            <person name="Secka A."/>
            <person name="Antonio M."/>
            <person name="Oren A."/>
            <person name="Chaudhuri R.R."/>
            <person name="La Ragione R."/>
            <person name="Hildebrand F."/>
            <person name="Pallen M.J."/>
        </authorList>
    </citation>
    <scope>NUCLEOTIDE SEQUENCE</scope>
    <source>
        <strain evidence="1">ChiBcec7-5410</strain>
    </source>
</reference>
<accession>A0A9D1KRL5</accession>
<evidence type="ECO:0000313" key="1">
    <source>
        <dbReference type="EMBL" id="HIT94389.1"/>
    </source>
</evidence>
<dbReference type="EMBL" id="DVLW01000114">
    <property type="protein sequence ID" value="HIT94389.1"/>
    <property type="molecule type" value="Genomic_DNA"/>
</dbReference>
<reference evidence="1" key="1">
    <citation type="submission" date="2020-10" db="EMBL/GenBank/DDBJ databases">
        <authorList>
            <person name="Gilroy R."/>
        </authorList>
    </citation>
    <scope>NUCLEOTIDE SEQUENCE</scope>
    <source>
        <strain evidence="1">ChiBcec7-5410</strain>
    </source>
</reference>
<dbReference type="AlphaFoldDB" id="A0A9D1KRL5"/>
<organism evidence="1 2">
    <name type="scientific">Candidatus Faecivivens stercoripullorum</name>
    <dbReference type="NCBI Taxonomy" id="2840805"/>
    <lineage>
        <taxon>Bacteria</taxon>
        <taxon>Bacillati</taxon>
        <taxon>Bacillota</taxon>
        <taxon>Clostridia</taxon>
        <taxon>Eubacteriales</taxon>
        <taxon>Oscillospiraceae</taxon>
        <taxon>Oscillospiraceae incertae sedis</taxon>
        <taxon>Candidatus Faecivivens</taxon>
    </lineage>
</organism>